<keyword evidence="2" id="KW-1185">Reference proteome</keyword>
<organism evidence="1 2">
    <name type="scientific">Cellulomonas aerilata</name>
    <dbReference type="NCBI Taxonomy" id="515326"/>
    <lineage>
        <taxon>Bacteria</taxon>
        <taxon>Bacillati</taxon>
        <taxon>Actinomycetota</taxon>
        <taxon>Actinomycetes</taxon>
        <taxon>Micrococcales</taxon>
        <taxon>Cellulomonadaceae</taxon>
        <taxon>Cellulomonas</taxon>
    </lineage>
</organism>
<protein>
    <submittedName>
        <fullName evidence="1">HTH domain-containing protein</fullName>
    </submittedName>
</protein>
<dbReference type="AlphaFoldDB" id="A0A512D8C0"/>
<evidence type="ECO:0000313" key="1">
    <source>
        <dbReference type="EMBL" id="GEO32520.1"/>
    </source>
</evidence>
<dbReference type="Gene3D" id="1.10.10.10">
    <property type="entry name" value="Winged helix-like DNA-binding domain superfamily/Winged helix DNA-binding domain"/>
    <property type="match status" value="1"/>
</dbReference>
<proteinExistence type="predicted"/>
<evidence type="ECO:0000313" key="2">
    <source>
        <dbReference type="Proteomes" id="UP000321181"/>
    </source>
</evidence>
<dbReference type="InterPro" id="IPR036388">
    <property type="entry name" value="WH-like_DNA-bd_sf"/>
</dbReference>
<reference evidence="1 2" key="1">
    <citation type="submission" date="2019-07" db="EMBL/GenBank/DDBJ databases">
        <title>Whole genome shotgun sequence of Cellulomonas aerilata NBRC 106308.</title>
        <authorList>
            <person name="Hosoyama A."/>
            <person name="Uohara A."/>
            <person name="Ohji S."/>
            <person name="Ichikawa N."/>
        </authorList>
    </citation>
    <scope>NUCLEOTIDE SEQUENCE [LARGE SCALE GENOMIC DNA]</scope>
    <source>
        <strain evidence="1 2">NBRC 106308</strain>
    </source>
</reference>
<sequence>MEAVTLAVLASRAEDDDPIRALAALAELRRQIDRQEELVVRRARVRGLSWAAIATLLGVSRQAVHRKHSGSLFGRS</sequence>
<comment type="caution">
    <text evidence="1">The sequence shown here is derived from an EMBL/GenBank/DDBJ whole genome shotgun (WGS) entry which is preliminary data.</text>
</comment>
<dbReference type="SUPFAM" id="SSF88659">
    <property type="entry name" value="Sigma3 and sigma4 domains of RNA polymerase sigma factors"/>
    <property type="match status" value="1"/>
</dbReference>
<dbReference type="OrthoDB" id="3579809at2"/>
<dbReference type="Proteomes" id="UP000321181">
    <property type="component" value="Unassembled WGS sequence"/>
</dbReference>
<gene>
    <name evidence="1" type="ORF">CAE01nite_02450</name>
</gene>
<name>A0A512D8C0_9CELL</name>
<accession>A0A512D8C0</accession>
<dbReference type="InterPro" id="IPR013324">
    <property type="entry name" value="RNA_pol_sigma_r3/r4-like"/>
</dbReference>
<dbReference type="EMBL" id="BJYY01000001">
    <property type="protein sequence ID" value="GEO32520.1"/>
    <property type="molecule type" value="Genomic_DNA"/>
</dbReference>